<dbReference type="Pfam" id="PF07581">
    <property type="entry name" value="Glug"/>
    <property type="match status" value="1"/>
</dbReference>
<evidence type="ECO:0000256" key="1">
    <source>
        <dbReference type="SAM" id="SignalP"/>
    </source>
</evidence>
<dbReference type="Gene3D" id="2.160.20.110">
    <property type="match status" value="1"/>
</dbReference>
<evidence type="ECO:0008006" key="6">
    <source>
        <dbReference type="Google" id="ProtNLM"/>
    </source>
</evidence>
<dbReference type="PROSITE" id="PS51257">
    <property type="entry name" value="PROKAR_LIPOPROTEIN"/>
    <property type="match status" value="1"/>
</dbReference>
<protein>
    <recommendedName>
        <fullName evidence="6">GLUG domain-containing protein</fullName>
    </recommendedName>
</protein>
<dbReference type="InterPro" id="IPR011493">
    <property type="entry name" value="GLUG"/>
</dbReference>
<gene>
    <name evidence="4" type="ORF">GCM10022422_11380</name>
</gene>
<feature type="signal peptide" evidence="1">
    <location>
        <begin position="1"/>
        <end position="29"/>
    </location>
</feature>
<proteinExistence type="predicted"/>
<reference evidence="5" key="1">
    <citation type="journal article" date="2019" name="Int. J. Syst. Evol. Microbiol.">
        <title>The Global Catalogue of Microorganisms (GCM) 10K type strain sequencing project: providing services to taxonomists for standard genome sequencing and annotation.</title>
        <authorList>
            <consortium name="The Broad Institute Genomics Platform"/>
            <consortium name="The Broad Institute Genome Sequencing Center for Infectious Disease"/>
            <person name="Wu L."/>
            <person name="Ma J."/>
        </authorList>
    </citation>
    <scope>NUCLEOTIDE SEQUENCE [LARGE SCALE GENOMIC DNA]</scope>
    <source>
        <strain evidence="5">JCM 17336</strain>
    </source>
</reference>
<dbReference type="RefSeq" id="WP_198857219.1">
    <property type="nucleotide sequence ID" value="NZ_BAABDT010000002.1"/>
</dbReference>
<dbReference type="Pfam" id="PF16410">
    <property type="entry name" value="DUF5018"/>
    <property type="match status" value="1"/>
</dbReference>
<evidence type="ECO:0000313" key="4">
    <source>
        <dbReference type="EMBL" id="GAA3730914.1"/>
    </source>
</evidence>
<dbReference type="InterPro" id="IPR032186">
    <property type="entry name" value="DUF5018"/>
</dbReference>
<dbReference type="EMBL" id="BAABDT010000002">
    <property type="protein sequence ID" value="GAA3730914.1"/>
    <property type="molecule type" value="Genomic_DNA"/>
</dbReference>
<comment type="caution">
    <text evidence="4">The sequence shown here is derived from an EMBL/GenBank/DDBJ whole genome shotgun (WGS) entry which is preliminary data.</text>
</comment>
<feature type="domain" description="GLUG" evidence="2">
    <location>
        <begin position="396"/>
        <end position="421"/>
    </location>
</feature>
<dbReference type="Proteomes" id="UP001501367">
    <property type="component" value="Unassembled WGS sequence"/>
</dbReference>
<accession>A0ABP7F458</accession>
<keyword evidence="1" id="KW-0732">Signal</keyword>
<organism evidence="4 5">
    <name type="scientific">Flavobacterium ginsengisoli</name>
    <dbReference type="NCBI Taxonomy" id="871694"/>
    <lineage>
        <taxon>Bacteria</taxon>
        <taxon>Pseudomonadati</taxon>
        <taxon>Bacteroidota</taxon>
        <taxon>Flavobacteriia</taxon>
        <taxon>Flavobacteriales</taxon>
        <taxon>Flavobacteriaceae</taxon>
        <taxon>Flavobacterium</taxon>
    </lineage>
</organism>
<feature type="domain" description="DUF5018" evidence="3">
    <location>
        <begin position="40"/>
        <end position="127"/>
    </location>
</feature>
<sequence length="523" mass="55026">MLKKRKSTVSFCKYVSMLALFIAVGYSCSSDEPIGEGPATSSSKEITAFSFVNPAITGTINEKEHTITIVFPADVDLTSLAATFTTTGAKVTVGSVTQVSGTTKNDFSKAITYTVTAEDGSTQNYTIAPPNSADVLGFAFEGGFSDVYWELPALKEGENIFNNAPANLDFVSGFPILPAGAEMTQSGDNQESDYNSTGFTFTITAADGKTKKTYTIKIPAYDKNTNPYGIYTPEQLATPALKLTESFKLMNDITMPEVNGTDYPIGENYATRGWTPIGDFYTFEGIIDGDGHVVKNLTIKGGSTDYVGFISIMGAKAVVKNIGFTSVNITTGGTVGALVGNNQGGTISHCYTTGSVSSTGFSAEIGGLVGINNDANGKPGKLLNSYSKVNVTGVSNSVIGGLVGYNYECDVQNCYATGSISGTYKYAGALMGKNAYEIVNCYATGNLKTGGGLVGYNFNWSSAPDCFWDIETTGQTTSDDGGKAVGKTTAEMKTATPYSSTWTSANWKFTSGKYPTLVGLGGQ</sequence>
<evidence type="ECO:0000313" key="5">
    <source>
        <dbReference type="Proteomes" id="UP001501367"/>
    </source>
</evidence>
<evidence type="ECO:0000259" key="2">
    <source>
        <dbReference type="Pfam" id="PF07581"/>
    </source>
</evidence>
<name>A0ABP7F458_9FLAO</name>
<feature type="chain" id="PRO_5046847299" description="GLUG domain-containing protein" evidence="1">
    <location>
        <begin position="30"/>
        <end position="523"/>
    </location>
</feature>
<keyword evidence="5" id="KW-1185">Reference proteome</keyword>
<evidence type="ECO:0000259" key="3">
    <source>
        <dbReference type="Pfam" id="PF16410"/>
    </source>
</evidence>
<dbReference type="Gene3D" id="2.60.40.2340">
    <property type="match status" value="2"/>
</dbReference>